<sequence length="96" mass="10177">SVPAGAAAADPSRLLGELLDSLGAGGPVTEQRHRAAALIACHAAVRFGDELAHDQQQQLLDRLVETSGGLTCPHGRPTVTVFDDVMLRRIFRRPPG</sequence>
<dbReference type="AlphaFoldDB" id="A0A2W5ZAE1"/>
<dbReference type="InterPro" id="IPR042121">
    <property type="entry name" value="MutL_C_regsub"/>
</dbReference>
<dbReference type="Gene3D" id="3.30.1370.100">
    <property type="entry name" value="MutL, C-terminal domain, regulatory subdomain"/>
    <property type="match status" value="1"/>
</dbReference>
<dbReference type="SUPFAM" id="SSF118116">
    <property type="entry name" value="DNA mismatch repair protein MutL"/>
    <property type="match status" value="1"/>
</dbReference>
<protein>
    <submittedName>
        <fullName evidence="1">DNA mismatch repair protein MutL</fullName>
    </submittedName>
</protein>
<name>A0A2W5ZAE1_9BACT</name>
<dbReference type="InterPro" id="IPR037198">
    <property type="entry name" value="MutL_C_sf"/>
</dbReference>
<dbReference type="InterPro" id="IPR042120">
    <property type="entry name" value="MutL_C_dimsub"/>
</dbReference>
<proteinExistence type="predicted"/>
<organism evidence="1 2">
    <name type="scientific">Candidatus Aeolococcus gillhamiae</name>
    <dbReference type="NCBI Taxonomy" id="3127015"/>
    <lineage>
        <taxon>Bacteria</taxon>
        <taxon>Bacillati</taxon>
        <taxon>Candidatus Dormiibacterota</taxon>
        <taxon>Candidatus Dormibacteria</taxon>
        <taxon>Candidatus Aeolococcales</taxon>
        <taxon>Candidatus Aeolococcaceae</taxon>
        <taxon>Candidatus Aeolococcus</taxon>
    </lineage>
</organism>
<dbReference type="EMBL" id="QHBU01000074">
    <property type="protein sequence ID" value="PZR82369.1"/>
    <property type="molecule type" value="Genomic_DNA"/>
</dbReference>
<evidence type="ECO:0000313" key="1">
    <source>
        <dbReference type="EMBL" id="PZR82369.1"/>
    </source>
</evidence>
<feature type="non-terminal residue" evidence="1">
    <location>
        <position position="1"/>
    </location>
</feature>
<dbReference type="Gene3D" id="3.30.1540.20">
    <property type="entry name" value="MutL, C-terminal domain, dimerisation subdomain"/>
    <property type="match status" value="1"/>
</dbReference>
<dbReference type="Proteomes" id="UP000248724">
    <property type="component" value="Unassembled WGS sequence"/>
</dbReference>
<comment type="caution">
    <text evidence="1">The sequence shown here is derived from an EMBL/GenBank/DDBJ whole genome shotgun (WGS) entry which is preliminary data.</text>
</comment>
<accession>A0A2W5ZAE1</accession>
<reference evidence="1 2" key="1">
    <citation type="journal article" date="2017" name="Nature">
        <title>Atmospheric trace gases support primary production in Antarctic desert surface soil.</title>
        <authorList>
            <person name="Ji M."/>
            <person name="Greening C."/>
            <person name="Vanwonterghem I."/>
            <person name="Carere C.R."/>
            <person name="Bay S.K."/>
            <person name="Steen J.A."/>
            <person name="Montgomery K."/>
            <person name="Lines T."/>
            <person name="Beardall J."/>
            <person name="van Dorst J."/>
            <person name="Snape I."/>
            <person name="Stott M.B."/>
            <person name="Hugenholtz P."/>
            <person name="Ferrari B.C."/>
        </authorList>
    </citation>
    <scope>NUCLEOTIDE SEQUENCE [LARGE SCALE GENOMIC DNA]</scope>
    <source>
        <strain evidence="1">RRmetagenome_bin12</strain>
    </source>
</reference>
<evidence type="ECO:0000313" key="2">
    <source>
        <dbReference type="Proteomes" id="UP000248724"/>
    </source>
</evidence>
<gene>
    <name evidence="1" type="ORF">DLM65_03985</name>
</gene>